<dbReference type="AlphaFoldDB" id="A0A8D5U637"/>
<dbReference type="KEGG" id="csty:KN1_14930"/>
<evidence type="ECO:0000313" key="2">
    <source>
        <dbReference type="EMBL" id="BCU70196.1"/>
    </source>
</evidence>
<accession>A0A8D5U637</accession>
<dbReference type="GeneID" id="66163209"/>
<organism evidence="2 3">
    <name type="scientific">Stygiolobus caldivivus</name>
    <dbReference type="NCBI Taxonomy" id="2824673"/>
    <lineage>
        <taxon>Archaea</taxon>
        <taxon>Thermoproteota</taxon>
        <taxon>Thermoprotei</taxon>
        <taxon>Sulfolobales</taxon>
        <taxon>Sulfolobaceae</taxon>
        <taxon>Stygiolobus</taxon>
    </lineage>
</organism>
<dbReference type="EMBL" id="AP024597">
    <property type="protein sequence ID" value="BCU70196.1"/>
    <property type="molecule type" value="Genomic_DNA"/>
</dbReference>
<keyword evidence="3" id="KW-1185">Reference proteome</keyword>
<keyword evidence="1" id="KW-1133">Transmembrane helix</keyword>
<keyword evidence="1" id="KW-0812">Transmembrane</keyword>
<dbReference type="Proteomes" id="UP000825123">
    <property type="component" value="Chromosome"/>
</dbReference>
<name>A0A8D5U637_9CREN</name>
<feature type="transmembrane region" description="Helical" evidence="1">
    <location>
        <begin position="94"/>
        <end position="115"/>
    </location>
</feature>
<dbReference type="RefSeq" id="WP_221286650.1">
    <property type="nucleotide sequence ID" value="NZ_AP024597.1"/>
</dbReference>
<evidence type="ECO:0000313" key="3">
    <source>
        <dbReference type="Proteomes" id="UP000825123"/>
    </source>
</evidence>
<feature type="transmembrane region" description="Helical" evidence="1">
    <location>
        <begin position="70"/>
        <end position="87"/>
    </location>
</feature>
<evidence type="ECO:0000256" key="1">
    <source>
        <dbReference type="SAM" id="Phobius"/>
    </source>
</evidence>
<sequence>MAFTVFLVLGIVITVTSLYFFLYGELMLHKAKTKGPASPFTYRVLLVLKIMLVILFSAFLLVYFEYNLPFYSTIFSSISTINSIYLLRIKRISAPVLIGNLLLTSASFYLFYLSLY</sequence>
<feature type="transmembrane region" description="Helical" evidence="1">
    <location>
        <begin position="6"/>
        <end position="28"/>
    </location>
</feature>
<gene>
    <name evidence="2" type="ORF">KN1_14930</name>
</gene>
<protein>
    <submittedName>
        <fullName evidence="2">Uncharacterized protein</fullName>
    </submittedName>
</protein>
<reference evidence="2 3" key="1">
    <citation type="submission" date="2021-04" db="EMBL/GenBank/DDBJ databases">
        <title>Complete genome sequence of Stygiolobus sp. KN-1.</title>
        <authorList>
            <person name="Nakamura K."/>
            <person name="Sakai H."/>
            <person name="Kurosawa N."/>
        </authorList>
    </citation>
    <scope>NUCLEOTIDE SEQUENCE [LARGE SCALE GENOMIC DNA]</scope>
    <source>
        <strain evidence="2 3">KN-1</strain>
    </source>
</reference>
<feature type="transmembrane region" description="Helical" evidence="1">
    <location>
        <begin position="40"/>
        <end position="64"/>
    </location>
</feature>
<keyword evidence="1" id="KW-0472">Membrane</keyword>
<proteinExistence type="predicted"/>